<dbReference type="Gene3D" id="3.40.50.1580">
    <property type="entry name" value="Nucleoside phosphorylase domain"/>
    <property type="match status" value="1"/>
</dbReference>
<dbReference type="PANTHER" id="PTHR21234:SF45">
    <property type="entry name" value="NUCLEOSIDE PHOSPHORYLASE DOMAIN-CONTAINING PROTEIN"/>
    <property type="match status" value="1"/>
</dbReference>
<dbReference type="InterPro" id="IPR035994">
    <property type="entry name" value="Nucleoside_phosphorylase_sf"/>
</dbReference>
<feature type="domain" description="Nucleoside phosphorylase" evidence="1">
    <location>
        <begin position="4"/>
        <end position="231"/>
    </location>
</feature>
<name>Q6PNZ7_MIRJA</name>
<reference evidence="2" key="1">
    <citation type="journal article" date="2006" name="Plant Physiol.">
        <title>Molecular changes occurring during acquisition of abscission competence following auxin depletion in Mirabilis jalapa.</title>
        <authorList>
            <person name="Meir S."/>
            <person name="Hunter D.A."/>
            <person name="Chen J.C."/>
            <person name="Halaly V."/>
            <person name="Reid M.S."/>
        </authorList>
    </citation>
    <scope>NUCLEOTIDE SEQUENCE</scope>
    <source>
        <tissue evidence="2">Petiole abscission zone</tissue>
    </source>
</reference>
<dbReference type="GO" id="GO:0009116">
    <property type="term" value="P:nucleoside metabolic process"/>
    <property type="evidence" value="ECO:0007669"/>
    <property type="project" value="InterPro"/>
</dbReference>
<dbReference type="SUPFAM" id="SSF53167">
    <property type="entry name" value="Purine and uridine phosphorylases"/>
    <property type="match status" value="1"/>
</dbReference>
<sequence>PLAAASVTVQLMLHHFKTETVIAIGGGRSIDDRVNVGDVVMPYSSAYSGVWHWEEYEGSNGVSKTPNATLRIGEYNLPEAGENKLGSIKFQSVTRYNPQNPKAAKRTTFWFVISDAFRRKSKQLLGVELQKCLDDSTVCNEEARLHLGMNAASSDIYLENKAYGTFLHQNLGVSLLDKETAAISATCTANGKNFAAFRAVTNKAGVKSDKNKNALATKNSLILASKFAQLISLRSSLDDTIT</sequence>
<proteinExistence type="evidence at transcript level"/>
<dbReference type="PANTHER" id="PTHR21234">
    <property type="entry name" value="PURINE NUCLEOSIDE PHOSPHORYLASE"/>
    <property type="match status" value="1"/>
</dbReference>
<accession>Q6PNZ7</accession>
<dbReference type="AlphaFoldDB" id="Q6PNZ7"/>
<dbReference type="Pfam" id="PF01048">
    <property type="entry name" value="PNP_UDP_1"/>
    <property type="match status" value="1"/>
</dbReference>
<protein>
    <submittedName>
        <fullName evidence="2">Phosphorylase domain-containing protein</fullName>
    </submittedName>
</protein>
<feature type="non-terminal residue" evidence="2">
    <location>
        <position position="242"/>
    </location>
</feature>
<dbReference type="EMBL" id="AY589706">
    <property type="protein sequence ID" value="AAT07460.1"/>
    <property type="molecule type" value="mRNA"/>
</dbReference>
<feature type="non-terminal residue" evidence="2">
    <location>
        <position position="1"/>
    </location>
</feature>
<evidence type="ECO:0000313" key="2">
    <source>
        <dbReference type="EMBL" id="AAT07460.1"/>
    </source>
</evidence>
<dbReference type="InterPro" id="IPR000845">
    <property type="entry name" value="Nucleoside_phosphorylase_d"/>
</dbReference>
<evidence type="ECO:0000259" key="1">
    <source>
        <dbReference type="Pfam" id="PF01048"/>
    </source>
</evidence>
<dbReference type="GO" id="GO:0003824">
    <property type="term" value="F:catalytic activity"/>
    <property type="evidence" value="ECO:0007669"/>
    <property type="project" value="InterPro"/>
</dbReference>
<organism evidence="2">
    <name type="scientific">Mirabilis jalapa</name>
    <name type="common">Garden four-o'clock</name>
    <dbReference type="NCBI Taxonomy" id="3538"/>
    <lineage>
        <taxon>Eukaryota</taxon>
        <taxon>Viridiplantae</taxon>
        <taxon>Streptophyta</taxon>
        <taxon>Embryophyta</taxon>
        <taxon>Tracheophyta</taxon>
        <taxon>Spermatophyta</taxon>
        <taxon>Magnoliopsida</taxon>
        <taxon>eudicotyledons</taxon>
        <taxon>Gunneridae</taxon>
        <taxon>Pentapetalae</taxon>
        <taxon>Caryophyllales</taxon>
        <taxon>Nyctaginaceae</taxon>
        <taxon>Mirabilis</taxon>
    </lineage>
</organism>